<evidence type="ECO:0000256" key="6">
    <source>
        <dbReference type="ARBA" id="ARBA00023134"/>
    </source>
</evidence>
<evidence type="ECO:0000259" key="8">
    <source>
        <dbReference type="PROSITE" id="PS51722"/>
    </source>
</evidence>
<dbReference type="CDD" id="cd03708">
    <property type="entry name" value="GTPBP_III"/>
    <property type="match status" value="1"/>
</dbReference>
<dbReference type="HOGENOM" id="CLU_012821_2_0_1"/>
<dbReference type="GO" id="GO:0003924">
    <property type="term" value="F:GTPase activity"/>
    <property type="evidence" value="ECO:0007669"/>
    <property type="project" value="InterPro"/>
</dbReference>
<dbReference type="GeneID" id="4999389"/>
<dbReference type="GO" id="GO:0005525">
    <property type="term" value="F:GTP binding"/>
    <property type="evidence" value="ECO:0007669"/>
    <property type="project" value="UniProtKB-KW"/>
</dbReference>
<accession>A4RRM4</accession>
<dbReference type="PANTHER" id="PTHR43721">
    <property type="entry name" value="ELONGATION FACTOR TU-RELATED"/>
    <property type="match status" value="1"/>
</dbReference>
<dbReference type="Gramene" id="ABO94219">
    <property type="protein sequence ID" value="ABO94219"/>
    <property type="gene ID" value="OSTLU_29069"/>
</dbReference>
<dbReference type="FunFam" id="3.40.50.300:FF:000091">
    <property type="entry name" value="Probable GTP-binding protein 1"/>
    <property type="match status" value="1"/>
</dbReference>
<dbReference type="AlphaFoldDB" id="A4RRM4"/>
<dbReference type="Proteomes" id="UP000001568">
    <property type="component" value="Chromosome 1"/>
</dbReference>
<dbReference type="InterPro" id="IPR050055">
    <property type="entry name" value="EF-Tu_GTPase"/>
</dbReference>
<dbReference type="GO" id="GO:0003746">
    <property type="term" value="F:translation elongation factor activity"/>
    <property type="evidence" value="ECO:0007669"/>
    <property type="project" value="UniProtKB-KW"/>
</dbReference>
<evidence type="ECO:0000256" key="1">
    <source>
        <dbReference type="ARBA" id="ARBA00003982"/>
    </source>
</evidence>
<dbReference type="OMA" id="FRFIQRP"/>
<comment type="function">
    <text evidence="1">This protein promotes the GTP-dependent binding of aminoacyl-tRNA to the A-site of ribosomes during protein biosynthesis.</text>
</comment>
<dbReference type="PROSITE" id="PS51722">
    <property type="entry name" value="G_TR_2"/>
    <property type="match status" value="1"/>
</dbReference>
<keyword evidence="10" id="KW-1185">Reference proteome</keyword>
<dbReference type="EMBL" id="CP000581">
    <property type="protein sequence ID" value="ABO94219.1"/>
    <property type="molecule type" value="Genomic_DNA"/>
</dbReference>
<evidence type="ECO:0000313" key="9">
    <source>
        <dbReference type="EMBL" id="ABO94219.1"/>
    </source>
</evidence>
<reference evidence="9 10" key="1">
    <citation type="journal article" date="2007" name="Proc. Natl. Acad. Sci. U.S.A.">
        <title>The tiny eukaryote Ostreococcus provides genomic insights into the paradox of plankton speciation.</title>
        <authorList>
            <person name="Palenik B."/>
            <person name="Grimwood J."/>
            <person name="Aerts A."/>
            <person name="Rouze P."/>
            <person name="Salamov A."/>
            <person name="Putnam N."/>
            <person name="Dupont C."/>
            <person name="Jorgensen R."/>
            <person name="Derelle E."/>
            <person name="Rombauts S."/>
            <person name="Zhou K."/>
            <person name="Otillar R."/>
            <person name="Merchant S.S."/>
            <person name="Podell S."/>
            <person name="Gaasterland T."/>
            <person name="Napoli C."/>
            <person name="Gendler K."/>
            <person name="Manuell A."/>
            <person name="Tai V."/>
            <person name="Vallon O."/>
            <person name="Piganeau G."/>
            <person name="Jancek S."/>
            <person name="Heijde M."/>
            <person name="Jabbari K."/>
            <person name="Bowler C."/>
            <person name="Lohr M."/>
            <person name="Robbens S."/>
            <person name="Werner G."/>
            <person name="Dubchak I."/>
            <person name="Pazour G.J."/>
            <person name="Ren Q."/>
            <person name="Paulsen I."/>
            <person name="Delwiche C."/>
            <person name="Schmutz J."/>
            <person name="Rokhsar D."/>
            <person name="Van de Peer Y."/>
            <person name="Moreau H."/>
            <person name="Grigoriev I.V."/>
        </authorList>
    </citation>
    <scope>NUCLEOTIDE SEQUENCE [LARGE SCALE GENOMIC DNA]</scope>
    <source>
        <strain evidence="9 10">CCE9901</strain>
    </source>
</reference>
<dbReference type="InterPro" id="IPR000795">
    <property type="entry name" value="T_Tr_GTP-bd_dom"/>
</dbReference>
<protein>
    <recommendedName>
        <fullName evidence="8">Tr-type G domain-containing protein</fullName>
    </recommendedName>
</protein>
<dbReference type="InterPro" id="IPR027417">
    <property type="entry name" value="P-loop_NTPase"/>
</dbReference>
<dbReference type="Gene3D" id="2.40.30.10">
    <property type="entry name" value="Translation factors"/>
    <property type="match status" value="2"/>
</dbReference>
<gene>
    <name evidence="9" type="ORF">OSTLU_29069</name>
</gene>
<name>A4RRM4_OSTLU</name>
<keyword evidence="4" id="KW-0251">Elongation factor</keyword>
<organism evidence="9 10">
    <name type="scientific">Ostreococcus lucimarinus (strain CCE9901)</name>
    <dbReference type="NCBI Taxonomy" id="436017"/>
    <lineage>
        <taxon>Eukaryota</taxon>
        <taxon>Viridiplantae</taxon>
        <taxon>Chlorophyta</taxon>
        <taxon>Mamiellophyceae</taxon>
        <taxon>Mamiellales</taxon>
        <taxon>Bathycoccaceae</taxon>
        <taxon>Ostreococcus</taxon>
    </lineage>
</organism>
<evidence type="ECO:0000256" key="3">
    <source>
        <dbReference type="ARBA" id="ARBA00022741"/>
    </source>
</evidence>
<dbReference type="Gene3D" id="3.40.50.300">
    <property type="entry name" value="P-loop containing nucleotide triphosphate hydrolases"/>
    <property type="match status" value="1"/>
</dbReference>
<dbReference type="Pfam" id="PF03143">
    <property type="entry name" value="GTP_EFTU_D3"/>
    <property type="match status" value="1"/>
</dbReference>
<dbReference type="InterPro" id="IPR004160">
    <property type="entry name" value="Transl_elong_EFTu/EF1A_C"/>
</dbReference>
<dbReference type="eggNOG" id="KOG0463">
    <property type="taxonomic scope" value="Eukaryota"/>
</dbReference>
<dbReference type="CDD" id="cd03694">
    <property type="entry name" value="GTPBP_II"/>
    <property type="match status" value="1"/>
</dbReference>
<evidence type="ECO:0000256" key="2">
    <source>
        <dbReference type="ARBA" id="ARBA00007249"/>
    </source>
</evidence>
<keyword evidence="6" id="KW-0342">GTP-binding</keyword>
<evidence type="ECO:0000313" key="10">
    <source>
        <dbReference type="Proteomes" id="UP000001568"/>
    </source>
</evidence>
<dbReference type="SUPFAM" id="SSF50447">
    <property type="entry name" value="Translation proteins"/>
    <property type="match status" value="1"/>
</dbReference>
<dbReference type="KEGG" id="olu:OSTLU_29069"/>
<keyword evidence="3" id="KW-0547">Nucleotide-binding</keyword>
<feature type="compositionally biased region" description="Low complexity" evidence="7">
    <location>
        <begin position="1"/>
        <end position="21"/>
    </location>
</feature>
<dbReference type="InterPro" id="IPR009001">
    <property type="entry name" value="Transl_elong_EF1A/Init_IF2_C"/>
</dbReference>
<evidence type="ECO:0000256" key="7">
    <source>
        <dbReference type="SAM" id="MobiDB-lite"/>
    </source>
</evidence>
<dbReference type="InterPro" id="IPR009000">
    <property type="entry name" value="Transl_B-barrel_sf"/>
</dbReference>
<dbReference type="Pfam" id="PF00009">
    <property type="entry name" value="GTP_EFTU"/>
    <property type="match status" value="1"/>
</dbReference>
<dbReference type="CDD" id="cd04165">
    <property type="entry name" value="GTPBP1_like"/>
    <property type="match status" value="1"/>
</dbReference>
<evidence type="ECO:0000256" key="4">
    <source>
        <dbReference type="ARBA" id="ARBA00022768"/>
    </source>
</evidence>
<dbReference type="SUPFAM" id="SSF50465">
    <property type="entry name" value="EF-Tu/eEF-1alpha/eIF2-gamma C-terminal domain"/>
    <property type="match status" value="1"/>
</dbReference>
<proteinExistence type="inferred from homology"/>
<dbReference type="OrthoDB" id="248233at2759"/>
<dbReference type="InterPro" id="IPR035531">
    <property type="entry name" value="GTPBP1-like"/>
</dbReference>
<comment type="similarity">
    <text evidence="2">Belongs to the TRAFAC class translation factor GTPase superfamily. Classic translation factor GTPase family. EF-Tu/EF-1A subfamily.</text>
</comment>
<sequence>MTDAASATAAAKKSSSSPTDAFGFDQLARALEPERDDGNREYKRRLVDVAPERFEELVTQLHWRCLAEGAGEALYDLGVDDDGTVFGLSECEMEESVATLKRMAEAIECDVSVVCERRTKTGKRIATFLVRRRPCSSEHKEIRITTLGNVDSGKSTVLGVLTKGGLDNGRGLARGGVFRHKHELESGRTSSISSQIMGFDAKGNIINYSNPDVREAHQLRWEQICAASSKVVHFSDLCGHEKYLRTTMHGIAGSLPDFALMCVDANRGGIIGMTREHLSIMLGLKVPFFVIVTKVDMASEENRVATLDALMKMLKRPGVHKTPILVRDDIDVMTSVKNIAGGVITPIFQASCVTGLGLDLIRMFLNHIPSRRTFKPLEGDRALVHLDESFSVQGIGTVVSGLVVSGKITTHASMLLGPDGRGAFTPVQVKSIQNKRVAVEAVGQGNTASFAIKPKKGHIHKEEIRKGMVLCDASVQPKATWVFKAEVIILAHPTTLRVNYSPVLHALTVRQAARISAIEGKDLLRMGDRAMVTFEWCHRPEFLCEGTRIIFREGRTKGVGVIRTICADVPRTPPRTYKTTHIATVESAHVAEAR</sequence>
<keyword evidence="5" id="KW-0648">Protein biosynthesis</keyword>
<evidence type="ECO:0000256" key="5">
    <source>
        <dbReference type="ARBA" id="ARBA00022917"/>
    </source>
</evidence>
<dbReference type="RefSeq" id="XP_001415927.1">
    <property type="nucleotide sequence ID" value="XM_001415890.1"/>
</dbReference>
<feature type="region of interest" description="Disordered" evidence="7">
    <location>
        <begin position="1"/>
        <end position="25"/>
    </location>
</feature>
<dbReference type="PANTHER" id="PTHR43721:SF9">
    <property type="entry name" value="GTP-BINDING PROTEIN 1"/>
    <property type="match status" value="1"/>
</dbReference>
<dbReference type="SUPFAM" id="SSF52540">
    <property type="entry name" value="P-loop containing nucleoside triphosphate hydrolases"/>
    <property type="match status" value="1"/>
</dbReference>
<feature type="domain" description="Tr-type G" evidence="8">
    <location>
        <begin position="139"/>
        <end position="377"/>
    </location>
</feature>